<dbReference type="InterPro" id="IPR010633">
    <property type="entry name" value="Phage_lambda_GpZ"/>
</dbReference>
<gene>
    <name evidence="1" type="ORF">MJO52_11980</name>
</gene>
<dbReference type="EMBL" id="CP092418">
    <property type="protein sequence ID" value="USD19800.1"/>
    <property type="molecule type" value="Genomic_DNA"/>
</dbReference>
<proteinExistence type="predicted"/>
<accession>A0ABY4VA92</accession>
<reference evidence="1" key="1">
    <citation type="submission" date="2022-02" db="EMBL/GenBank/DDBJ databases">
        <title>Coral-associated bacteria.</title>
        <authorList>
            <person name="Tang K."/>
            <person name="Wang X."/>
        </authorList>
    </citation>
    <scope>NUCLEOTIDE SEQUENCE</scope>
    <source>
        <strain evidence="1">SCSIO 43006</strain>
    </source>
</reference>
<dbReference type="Pfam" id="PF06763">
    <property type="entry name" value="Minor_tail_Z"/>
    <property type="match status" value="1"/>
</dbReference>
<dbReference type="RefSeq" id="WP_252081894.1">
    <property type="nucleotide sequence ID" value="NZ_CP092418.1"/>
</dbReference>
<name>A0ABY4VA92_9GAMM</name>
<sequence length="194" mass="21691">MQIKHDLAKLEKKLGKMERGLIPKAASQAINKAVRSVNSAAVKEVSAETNIKQKEIRQAHQLNLASRNRLSAAIDAKKSRGKNLINFVRPSQRKVGHFNARNKRGAHKALGVKAKAWGETKTYKHTFIGRAPQGQLLVFARKGPGRTPLKSISGPSPRGAFISQRLQQVMERQASARFRVELTRSINYQLRKLK</sequence>
<evidence type="ECO:0000313" key="2">
    <source>
        <dbReference type="Proteomes" id="UP001055658"/>
    </source>
</evidence>
<keyword evidence="2" id="KW-1185">Reference proteome</keyword>
<dbReference type="Proteomes" id="UP001055658">
    <property type="component" value="Chromosome"/>
</dbReference>
<protein>
    <submittedName>
        <fullName evidence="1">Phage tail protein</fullName>
    </submittedName>
</protein>
<evidence type="ECO:0000313" key="1">
    <source>
        <dbReference type="EMBL" id="USD19800.1"/>
    </source>
</evidence>
<organism evidence="1 2">
    <name type="scientific">Microbulbifer variabilis</name>
    <dbReference type="NCBI Taxonomy" id="266805"/>
    <lineage>
        <taxon>Bacteria</taxon>
        <taxon>Pseudomonadati</taxon>
        <taxon>Pseudomonadota</taxon>
        <taxon>Gammaproteobacteria</taxon>
        <taxon>Cellvibrionales</taxon>
        <taxon>Microbulbiferaceae</taxon>
        <taxon>Microbulbifer</taxon>
    </lineage>
</organism>